<dbReference type="KEGG" id="dpt:Deipr_2310"/>
<dbReference type="RefSeq" id="WP_013615789.1">
    <property type="nucleotide sequence ID" value="NC_015162.1"/>
</dbReference>
<dbReference type="Proteomes" id="UP000007718">
    <property type="component" value="Plasmid pDEIPR02"/>
</dbReference>
<geneLocation type="plasmid" evidence="2 3">
    <name>pDEIPR02</name>
</geneLocation>
<proteinExistence type="predicted"/>
<gene>
    <name evidence="2" type="ordered locus">Deipr_2310</name>
</gene>
<evidence type="ECO:0000313" key="2">
    <source>
        <dbReference type="EMBL" id="ADY27435.1"/>
    </source>
</evidence>
<dbReference type="EMBL" id="CP002538">
    <property type="protein sequence ID" value="ADY27435.1"/>
    <property type="molecule type" value="Genomic_DNA"/>
</dbReference>
<dbReference type="AlphaFoldDB" id="F0RQ76"/>
<sequence>MKRNATRTNDRIRTTRKRISRSAPKRQGRPAQPRRSYEERRTDKYQEWKHV</sequence>
<evidence type="ECO:0000313" key="3">
    <source>
        <dbReference type="Proteomes" id="UP000007718"/>
    </source>
</evidence>
<evidence type="ECO:0000256" key="1">
    <source>
        <dbReference type="SAM" id="MobiDB-lite"/>
    </source>
</evidence>
<organism evidence="2 3">
    <name type="scientific">Deinococcus proteolyticus (strain ATCC 35074 / DSM 20540 / JCM 6276 / NBRC 101906 / NCIMB 13154 / VKM Ac-1939 / CCM 2703 / MRP)</name>
    <dbReference type="NCBI Taxonomy" id="693977"/>
    <lineage>
        <taxon>Bacteria</taxon>
        <taxon>Thermotogati</taxon>
        <taxon>Deinococcota</taxon>
        <taxon>Deinococci</taxon>
        <taxon>Deinococcales</taxon>
        <taxon>Deinococcaceae</taxon>
        <taxon>Deinococcus</taxon>
    </lineage>
</organism>
<name>F0RQ76_DEIPM</name>
<feature type="compositionally biased region" description="Basic residues" evidence="1">
    <location>
        <begin position="14"/>
        <end position="28"/>
    </location>
</feature>
<keyword evidence="3" id="KW-1185">Reference proteome</keyword>
<feature type="region of interest" description="Disordered" evidence="1">
    <location>
        <begin position="1"/>
        <end position="51"/>
    </location>
</feature>
<reference evidence="3" key="1">
    <citation type="submission" date="2011-02" db="EMBL/GenBank/DDBJ databases">
        <title>The complete sequence of plasmid2 of Deinococcus proteolyticus DSM 20540.</title>
        <authorList>
            <consortium name="US DOE Joint Genome Institute (JGI-PGF)"/>
            <person name="Lucas S."/>
            <person name="Copeland A."/>
            <person name="Lapidus A."/>
            <person name="Bruce D."/>
            <person name="Goodwin L."/>
            <person name="Pitluck S."/>
            <person name="Kyrpides N."/>
            <person name="Mavromatis K."/>
            <person name="Pagani I."/>
            <person name="Ivanova N."/>
            <person name="Ovchinnikova G."/>
            <person name="Zeytun A."/>
            <person name="Detter J.C."/>
            <person name="Han C."/>
            <person name="Land M."/>
            <person name="Hauser L."/>
            <person name="Markowitz V."/>
            <person name="Cheng J.-F."/>
            <person name="Hugenholtz P."/>
            <person name="Woyke T."/>
            <person name="Wu D."/>
            <person name="Pukall R."/>
            <person name="Steenblock K."/>
            <person name="Brambilla E."/>
            <person name="Klenk H.-P."/>
            <person name="Eisen J.A."/>
        </authorList>
    </citation>
    <scope>NUCLEOTIDE SEQUENCE [LARGE SCALE GENOMIC DNA]</scope>
    <source>
        <strain evidence="3">ATCC 35074 / DSM 20540 / JCM 6276 / NBRC 101906 / NCIMB 13154 / VKM Ac-1939 / CCM 2703 / MRP</strain>
        <plasmid evidence="3">Plasmid pDEIPR02</plasmid>
    </source>
</reference>
<accession>F0RQ76</accession>
<reference evidence="2 3" key="2">
    <citation type="journal article" date="2012" name="Stand. Genomic Sci.">
        <title>Complete genome sequence of the orange-red pigmented, radioresistant Deinococcus proteolyticus type strain (MRP(T)).</title>
        <authorList>
            <person name="Copeland A."/>
            <person name="Zeytun A."/>
            <person name="Yassawong M."/>
            <person name="Nolan M."/>
            <person name="Lucas S."/>
            <person name="Hammon N."/>
            <person name="Deshpande S."/>
            <person name="Cheng J.F."/>
            <person name="Han C."/>
            <person name="Tapia R."/>
            <person name="Goodwin L.A."/>
            <person name="Pitluck S."/>
            <person name="Mavromatis K."/>
            <person name="Liolios K."/>
            <person name="Pagani I."/>
            <person name="Ivanova N."/>
            <person name="Mikhailova N."/>
            <person name="Pati A."/>
            <person name="Chen A."/>
            <person name="Palaniappan K."/>
            <person name="Land M."/>
            <person name="Hauser L."/>
            <person name="Jeffries C.D."/>
            <person name="Brambilla E.M."/>
            <person name="Rohde M."/>
            <person name="Sikorski J."/>
            <person name="Pukall R."/>
            <person name="Goker M."/>
            <person name="Detter J.C."/>
            <person name="Woyke T."/>
            <person name="Bristow J."/>
            <person name="Eisen J.A."/>
            <person name="Markowitz V."/>
            <person name="Hugenholtz P."/>
            <person name="Kyrpides N.C."/>
            <person name="Klenk H.P."/>
            <person name="Lapidus A."/>
        </authorList>
    </citation>
    <scope>NUCLEOTIDE SEQUENCE [LARGE SCALE GENOMIC DNA]</scope>
    <source>
        <strain evidence="3">ATCC 35074 / DSM 20540 / JCM 6276 / NBRC 101906 / NCIMB 13154 / VKM Ac-1939 / CCM 2703 / MRP</strain>
        <plasmid evidence="3">Plasmid pDEIPR02</plasmid>
    </source>
</reference>
<feature type="compositionally biased region" description="Basic and acidic residues" evidence="1">
    <location>
        <begin position="35"/>
        <end position="51"/>
    </location>
</feature>
<protein>
    <submittedName>
        <fullName evidence="2">Uncharacterized protein</fullName>
    </submittedName>
</protein>
<dbReference type="HOGENOM" id="CLU_3098045_0_0_0"/>
<keyword evidence="2" id="KW-0614">Plasmid</keyword>